<reference evidence="4" key="1">
    <citation type="submission" date="2019-08" db="EMBL/GenBank/DDBJ databases">
        <authorList>
            <person name="Kucharzyk K."/>
            <person name="Murdoch R.W."/>
            <person name="Higgins S."/>
            <person name="Loffler F."/>
        </authorList>
    </citation>
    <scope>NUCLEOTIDE SEQUENCE</scope>
</reference>
<dbReference type="InterPro" id="IPR047057">
    <property type="entry name" value="MerR_fam"/>
</dbReference>
<dbReference type="PRINTS" id="PR00040">
    <property type="entry name" value="HTHMERR"/>
</dbReference>
<dbReference type="GO" id="GO:0003677">
    <property type="term" value="F:DNA binding"/>
    <property type="evidence" value="ECO:0007669"/>
    <property type="project" value="UniProtKB-KW"/>
</dbReference>
<feature type="domain" description="HTH merR-type" evidence="3">
    <location>
        <begin position="2"/>
        <end position="70"/>
    </location>
</feature>
<evidence type="ECO:0000256" key="2">
    <source>
        <dbReference type="SAM" id="Coils"/>
    </source>
</evidence>
<proteinExistence type="predicted"/>
<gene>
    <name evidence="4" type="ORF">SDC9_169849</name>
</gene>
<comment type="caution">
    <text evidence="4">The sequence shown here is derived from an EMBL/GenBank/DDBJ whole genome shotgun (WGS) entry which is preliminary data.</text>
</comment>
<sequence>MKYSIGEFSRRTGLSIHTLRYYEKEKLIFAGRDEKGRRRYSEGDIAWIDFILRLKETGMPIRDIRRYAELRYQGDATMPERLRMLQKHRETIRGEIKKWETNLANMDRKIKTYEEGIAKIRVLYKAAK</sequence>
<accession>A0A645G8L4</accession>
<dbReference type="InterPro" id="IPR000551">
    <property type="entry name" value="MerR-type_HTH_dom"/>
</dbReference>
<dbReference type="PANTHER" id="PTHR30204">
    <property type="entry name" value="REDOX-CYCLING DRUG-SENSING TRANSCRIPTIONAL ACTIVATOR SOXR"/>
    <property type="match status" value="1"/>
</dbReference>
<organism evidence="4">
    <name type="scientific">bioreactor metagenome</name>
    <dbReference type="NCBI Taxonomy" id="1076179"/>
    <lineage>
        <taxon>unclassified sequences</taxon>
        <taxon>metagenomes</taxon>
        <taxon>ecological metagenomes</taxon>
    </lineage>
</organism>
<evidence type="ECO:0000313" key="4">
    <source>
        <dbReference type="EMBL" id="MPN22466.1"/>
    </source>
</evidence>
<dbReference type="SUPFAM" id="SSF46955">
    <property type="entry name" value="Putative DNA-binding domain"/>
    <property type="match status" value="1"/>
</dbReference>
<dbReference type="PANTHER" id="PTHR30204:SF98">
    <property type="entry name" value="HTH-TYPE TRANSCRIPTIONAL REGULATOR ADHR"/>
    <property type="match status" value="1"/>
</dbReference>
<dbReference type="EMBL" id="VSSQ01070703">
    <property type="protein sequence ID" value="MPN22466.1"/>
    <property type="molecule type" value="Genomic_DNA"/>
</dbReference>
<evidence type="ECO:0000259" key="3">
    <source>
        <dbReference type="PROSITE" id="PS50937"/>
    </source>
</evidence>
<feature type="coiled-coil region" evidence="2">
    <location>
        <begin position="82"/>
        <end position="116"/>
    </location>
</feature>
<dbReference type="PROSITE" id="PS50937">
    <property type="entry name" value="HTH_MERR_2"/>
    <property type="match status" value="1"/>
</dbReference>
<keyword evidence="2" id="KW-0175">Coiled coil</keyword>
<name>A0A645G8L4_9ZZZZ</name>
<dbReference type="Pfam" id="PF13411">
    <property type="entry name" value="MerR_1"/>
    <property type="match status" value="1"/>
</dbReference>
<keyword evidence="1" id="KW-0238">DNA-binding</keyword>
<dbReference type="AlphaFoldDB" id="A0A645G8L4"/>
<dbReference type="GO" id="GO:0003700">
    <property type="term" value="F:DNA-binding transcription factor activity"/>
    <property type="evidence" value="ECO:0007669"/>
    <property type="project" value="InterPro"/>
</dbReference>
<evidence type="ECO:0000256" key="1">
    <source>
        <dbReference type="ARBA" id="ARBA00023125"/>
    </source>
</evidence>
<dbReference type="SMART" id="SM00422">
    <property type="entry name" value="HTH_MERR"/>
    <property type="match status" value="1"/>
</dbReference>
<protein>
    <submittedName>
        <fullName evidence="4">Putative HTH-type transcriptional regulator</fullName>
    </submittedName>
</protein>
<dbReference type="CDD" id="cd01109">
    <property type="entry name" value="HTH_YyaN"/>
    <property type="match status" value="1"/>
</dbReference>
<dbReference type="Gene3D" id="1.10.1660.10">
    <property type="match status" value="1"/>
</dbReference>
<dbReference type="InterPro" id="IPR009061">
    <property type="entry name" value="DNA-bd_dom_put_sf"/>
</dbReference>